<name>A0A5M3N7E0_CONPW</name>
<feature type="non-terminal residue" evidence="2">
    <location>
        <position position="223"/>
    </location>
</feature>
<dbReference type="Pfam" id="PF06985">
    <property type="entry name" value="HET"/>
    <property type="match status" value="1"/>
</dbReference>
<evidence type="ECO:0000259" key="1">
    <source>
        <dbReference type="Pfam" id="PF06985"/>
    </source>
</evidence>
<dbReference type="RefSeq" id="XP_007762579.1">
    <property type="nucleotide sequence ID" value="XM_007764389.1"/>
</dbReference>
<comment type="caution">
    <text evidence="2">The sequence shown here is derived from an EMBL/GenBank/DDBJ whole genome shotgun (WGS) entry which is preliminary data.</text>
</comment>
<keyword evidence="3" id="KW-1185">Reference proteome</keyword>
<dbReference type="EMBL" id="JH711573">
    <property type="protein sequence ID" value="EIW87362.1"/>
    <property type="molecule type" value="Genomic_DNA"/>
</dbReference>
<dbReference type="OMA" id="QECANTA"/>
<dbReference type="KEGG" id="cput:CONPUDRAFT_46229"/>
<dbReference type="GeneID" id="19207130"/>
<sequence>MQESALKLGHSQLQHGRIIRDMVNLDLIRKWLRICEHTHGEACESDWWRGNGEGNSLPSTVRMIDVQEMMIVSVAPGCRYIALSYLWGGVGESYWTSTENLPTRSRPQGLPISILPGTITDSILLTRLLGERYLWVDALCIVQDDPADKVIQIGVMERIYGFALLTIFAAGGTTAHAPLPGLRANTREVHQRIENVQNLLFSAALPGPDEAIARTAWNTRGWT</sequence>
<dbReference type="PANTHER" id="PTHR33112">
    <property type="entry name" value="DOMAIN PROTEIN, PUTATIVE-RELATED"/>
    <property type="match status" value="1"/>
</dbReference>
<gene>
    <name evidence="2" type="ORF">CONPUDRAFT_46229</name>
</gene>
<feature type="domain" description="Heterokaryon incompatibility" evidence="1">
    <location>
        <begin position="80"/>
        <end position="223"/>
    </location>
</feature>
<evidence type="ECO:0000313" key="3">
    <source>
        <dbReference type="Proteomes" id="UP000053558"/>
    </source>
</evidence>
<dbReference type="AlphaFoldDB" id="A0A5M3N7E0"/>
<accession>A0A5M3N7E0</accession>
<dbReference type="Proteomes" id="UP000053558">
    <property type="component" value="Unassembled WGS sequence"/>
</dbReference>
<dbReference type="InterPro" id="IPR010730">
    <property type="entry name" value="HET"/>
</dbReference>
<protein>
    <submittedName>
        <fullName evidence="2">HET-domain-containing protein</fullName>
    </submittedName>
</protein>
<organism evidence="2 3">
    <name type="scientific">Coniophora puteana (strain RWD-64-598)</name>
    <name type="common">Brown rot fungus</name>
    <dbReference type="NCBI Taxonomy" id="741705"/>
    <lineage>
        <taxon>Eukaryota</taxon>
        <taxon>Fungi</taxon>
        <taxon>Dikarya</taxon>
        <taxon>Basidiomycota</taxon>
        <taxon>Agaricomycotina</taxon>
        <taxon>Agaricomycetes</taxon>
        <taxon>Agaricomycetidae</taxon>
        <taxon>Boletales</taxon>
        <taxon>Coniophorineae</taxon>
        <taxon>Coniophoraceae</taxon>
        <taxon>Coniophora</taxon>
    </lineage>
</organism>
<evidence type="ECO:0000313" key="2">
    <source>
        <dbReference type="EMBL" id="EIW87362.1"/>
    </source>
</evidence>
<dbReference type="PANTHER" id="PTHR33112:SF12">
    <property type="entry name" value="HETEROKARYON INCOMPATIBILITY DOMAIN-CONTAINING PROTEIN"/>
    <property type="match status" value="1"/>
</dbReference>
<reference evidence="3" key="1">
    <citation type="journal article" date="2012" name="Science">
        <title>The Paleozoic origin of enzymatic lignin decomposition reconstructed from 31 fungal genomes.</title>
        <authorList>
            <person name="Floudas D."/>
            <person name="Binder M."/>
            <person name="Riley R."/>
            <person name="Barry K."/>
            <person name="Blanchette R.A."/>
            <person name="Henrissat B."/>
            <person name="Martinez A.T."/>
            <person name="Otillar R."/>
            <person name="Spatafora J.W."/>
            <person name="Yadav J.S."/>
            <person name="Aerts A."/>
            <person name="Benoit I."/>
            <person name="Boyd A."/>
            <person name="Carlson A."/>
            <person name="Copeland A."/>
            <person name="Coutinho P.M."/>
            <person name="de Vries R.P."/>
            <person name="Ferreira P."/>
            <person name="Findley K."/>
            <person name="Foster B."/>
            <person name="Gaskell J."/>
            <person name="Glotzer D."/>
            <person name="Gorecki P."/>
            <person name="Heitman J."/>
            <person name="Hesse C."/>
            <person name="Hori C."/>
            <person name="Igarashi K."/>
            <person name="Jurgens J.A."/>
            <person name="Kallen N."/>
            <person name="Kersten P."/>
            <person name="Kohler A."/>
            <person name="Kuees U."/>
            <person name="Kumar T.K.A."/>
            <person name="Kuo A."/>
            <person name="LaButti K."/>
            <person name="Larrondo L.F."/>
            <person name="Lindquist E."/>
            <person name="Ling A."/>
            <person name="Lombard V."/>
            <person name="Lucas S."/>
            <person name="Lundell T."/>
            <person name="Martin R."/>
            <person name="McLaughlin D.J."/>
            <person name="Morgenstern I."/>
            <person name="Morin E."/>
            <person name="Murat C."/>
            <person name="Nagy L.G."/>
            <person name="Nolan M."/>
            <person name="Ohm R.A."/>
            <person name="Patyshakuliyeva A."/>
            <person name="Rokas A."/>
            <person name="Ruiz-Duenas F.J."/>
            <person name="Sabat G."/>
            <person name="Salamov A."/>
            <person name="Samejima M."/>
            <person name="Schmutz J."/>
            <person name="Slot J.C."/>
            <person name="St John F."/>
            <person name="Stenlid J."/>
            <person name="Sun H."/>
            <person name="Sun S."/>
            <person name="Syed K."/>
            <person name="Tsang A."/>
            <person name="Wiebenga A."/>
            <person name="Young D."/>
            <person name="Pisabarro A."/>
            <person name="Eastwood D.C."/>
            <person name="Martin F."/>
            <person name="Cullen D."/>
            <person name="Grigoriev I.V."/>
            <person name="Hibbett D.S."/>
        </authorList>
    </citation>
    <scope>NUCLEOTIDE SEQUENCE [LARGE SCALE GENOMIC DNA]</scope>
    <source>
        <strain evidence="3">RWD-64-598 SS2</strain>
    </source>
</reference>
<proteinExistence type="predicted"/>
<dbReference type="OrthoDB" id="5125733at2759"/>